<dbReference type="KEGG" id="mala:NCTC10135_00547"/>
<dbReference type="SUPFAM" id="SSF52402">
    <property type="entry name" value="Adenine nucleotide alpha hydrolases-like"/>
    <property type="match status" value="1"/>
</dbReference>
<dbReference type="InterPro" id="IPR014729">
    <property type="entry name" value="Rossmann-like_a/b/a_fold"/>
</dbReference>
<dbReference type="Pfam" id="PF02540">
    <property type="entry name" value="NAD_synthase"/>
    <property type="match status" value="1"/>
</dbReference>
<keyword evidence="2" id="KW-0436">Ligase</keyword>
<dbReference type="EC" id="6.3.1.5" evidence="2"/>
<dbReference type="EMBL" id="LS991949">
    <property type="protein sequence ID" value="SYV90038.1"/>
    <property type="molecule type" value="Genomic_DNA"/>
</dbReference>
<sequence length="32" mass="3853">MNVLYTKAQQNDCLVLGTDNYNEYFLGYFTKW</sequence>
<protein>
    <submittedName>
        <fullName evidence="2">NAD+ synthetase</fullName>
        <ecNumber evidence="2">6.3.1.5</ecNumber>
    </submittedName>
</protein>
<dbReference type="InterPro" id="IPR022310">
    <property type="entry name" value="NAD/GMP_synthase"/>
</dbReference>
<dbReference type="GO" id="GO:0008795">
    <property type="term" value="F:NAD+ synthase activity"/>
    <property type="evidence" value="ECO:0007669"/>
    <property type="project" value="UniProtKB-EC"/>
</dbReference>
<dbReference type="Gene3D" id="3.40.50.620">
    <property type="entry name" value="HUPs"/>
    <property type="match status" value="1"/>
</dbReference>
<dbReference type="GO" id="GO:0006163">
    <property type="term" value="P:purine nucleotide metabolic process"/>
    <property type="evidence" value="ECO:0007669"/>
    <property type="project" value="UniProtKB-ARBA"/>
</dbReference>
<evidence type="ECO:0000313" key="3">
    <source>
        <dbReference type="Proteomes" id="UP000259864"/>
    </source>
</evidence>
<evidence type="ECO:0000259" key="1">
    <source>
        <dbReference type="Pfam" id="PF02540"/>
    </source>
</evidence>
<evidence type="ECO:0000313" key="2">
    <source>
        <dbReference type="EMBL" id="SYV90038.1"/>
    </source>
</evidence>
<dbReference type="Proteomes" id="UP000259864">
    <property type="component" value="Chromosome 1"/>
</dbReference>
<reference evidence="3" key="1">
    <citation type="submission" date="2018-06" db="EMBL/GenBank/DDBJ databases">
        <authorList>
            <consortium name="Pathogen Informatics"/>
        </authorList>
    </citation>
    <scope>NUCLEOTIDE SEQUENCE [LARGE SCALE GENOMIC DNA]</scope>
    <source>
        <strain evidence="3">NCTC10135</strain>
    </source>
</reference>
<gene>
    <name evidence="2" type="primary">nadE</name>
    <name evidence="2" type="ORF">NCTC10135_00547</name>
</gene>
<feature type="domain" description="NAD/GMP synthase" evidence="1">
    <location>
        <begin position="1"/>
        <end position="32"/>
    </location>
</feature>
<accession>A0A3B0NYY4</accession>
<feature type="non-terminal residue" evidence="2">
    <location>
        <position position="32"/>
    </location>
</feature>
<proteinExistence type="predicted"/>
<dbReference type="AlphaFoldDB" id="A0A3B0NYY4"/>
<name>A0A3B0NYY4_9BACT</name>
<organism evidence="2 3">
    <name type="scientific">Metamycoplasma alkalescens</name>
    <dbReference type="NCBI Taxonomy" id="45363"/>
    <lineage>
        <taxon>Bacteria</taxon>
        <taxon>Bacillati</taxon>
        <taxon>Mycoplasmatota</taxon>
        <taxon>Mycoplasmoidales</taxon>
        <taxon>Metamycoplasmataceae</taxon>
        <taxon>Metamycoplasma</taxon>
    </lineage>
</organism>